<feature type="active site" description="Nucleophile" evidence="5">
    <location>
        <position position="7"/>
    </location>
</feature>
<dbReference type="OrthoDB" id="9784339at2"/>
<evidence type="ECO:0000256" key="3">
    <source>
        <dbReference type="ARBA" id="ARBA00022801"/>
    </source>
</evidence>
<evidence type="ECO:0000313" key="10">
    <source>
        <dbReference type="Proteomes" id="UP000238314"/>
    </source>
</evidence>
<accession>A0A1N7LEY3</accession>
<gene>
    <name evidence="7" type="ORF">B0A70_02645</name>
    <name evidence="8" type="ORF">SAMN05421796_102266</name>
</gene>
<dbReference type="InterPro" id="IPR023485">
    <property type="entry name" value="Ptyr_pPase"/>
</dbReference>
<keyword evidence="3" id="KW-0378">Hydrolase</keyword>
<evidence type="ECO:0000313" key="7">
    <source>
        <dbReference type="EMBL" id="PQA97578.1"/>
    </source>
</evidence>
<proteinExistence type="inferred from homology"/>
<dbReference type="PANTHER" id="PTHR11717:SF7">
    <property type="entry name" value="LOW MOLECULAR WEIGHT PHOSPHOTYROSINE PROTEIN PHOSPHATASE"/>
    <property type="match status" value="1"/>
</dbReference>
<dbReference type="Proteomes" id="UP000238314">
    <property type="component" value="Unassembled WGS sequence"/>
</dbReference>
<dbReference type="Gene3D" id="3.40.50.2300">
    <property type="match status" value="1"/>
</dbReference>
<dbReference type="GO" id="GO:0004725">
    <property type="term" value="F:protein tyrosine phosphatase activity"/>
    <property type="evidence" value="ECO:0007669"/>
    <property type="project" value="UniProtKB-EC"/>
</dbReference>
<dbReference type="SMART" id="SM00226">
    <property type="entry name" value="LMWPc"/>
    <property type="match status" value="1"/>
</dbReference>
<dbReference type="PRINTS" id="PR00719">
    <property type="entry name" value="LMWPTPASE"/>
</dbReference>
<dbReference type="AlphaFoldDB" id="A0A1N7LEY3"/>
<dbReference type="EMBL" id="FTOJ01000002">
    <property type="protein sequence ID" value="SIS72389.1"/>
    <property type="molecule type" value="Genomic_DNA"/>
</dbReference>
<organism evidence="8 9">
    <name type="scientific">Chryseobacterium piscicola</name>
    <dbReference type="NCBI Taxonomy" id="551459"/>
    <lineage>
        <taxon>Bacteria</taxon>
        <taxon>Pseudomonadati</taxon>
        <taxon>Bacteroidota</taxon>
        <taxon>Flavobacteriia</taxon>
        <taxon>Flavobacteriales</taxon>
        <taxon>Weeksellaceae</taxon>
        <taxon>Chryseobacterium group</taxon>
        <taxon>Chryseobacterium</taxon>
    </lineage>
</organism>
<dbReference type="CDD" id="cd16343">
    <property type="entry name" value="LMWPTP"/>
    <property type="match status" value="1"/>
</dbReference>
<dbReference type="InterPro" id="IPR036196">
    <property type="entry name" value="Ptyr_pPase_sf"/>
</dbReference>
<comment type="similarity">
    <text evidence="1">Belongs to the low molecular weight phosphotyrosine protein phosphatase family.</text>
</comment>
<dbReference type="STRING" id="551459.SAMN05421796_102266"/>
<reference evidence="7 10" key="1">
    <citation type="submission" date="2016-11" db="EMBL/GenBank/DDBJ databases">
        <title>Whole genomes of Flavobacteriaceae.</title>
        <authorList>
            <person name="Stine C."/>
            <person name="Li C."/>
            <person name="Tadesse D."/>
        </authorList>
    </citation>
    <scope>NUCLEOTIDE SEQUENCE [LARGE SCALE GENOMIC DNA]</scope>
    <source>
        <strain evidence="7 10">DSM 21068</strain>
    </source>
</reference>
<dbReference type="InterPro" id="IPR050438">
    <property type="entry name" value="LMW_PTPase"/>
</dbReference>
<evidence type="ECO:0000256" key="2">
    <source>
        <dbReference type="ARBA" id="ARBA00013064"/>
    </source>
</evidence>
<dbReference type="RefSeq" id="WP_076450582.1">
    <property type="nucleotide sequence ID" value="NZ_FTOJ01000002.1"/>
</dbReference>
<protein>
    <recommendedName>
        <fullName evidence="2">protein-tyrosine-phosphatase</fullName>
        <ecNumber evidence="2">3.1.3.48</ecNumber>
    </recommendedName>
</protein>
<feature type="active site" description="Nucleophile" evidence="5">
    <location>
        <position position="13"/>
    </location>
</feature>
<sequence>MKILMVCLGNICRSPLAEGILKSKLSAHFQVDSAGTINMHEGKSPDKRSVEVASKHGLDISKQRSRHFQSHDLDYYDKIFCMDKNNLRNVLSLAKSDEQRQKVSLLMQDLDLKHFHDEVPDPYWSGSEGFNQVYQQIDAACEIIAKNIQNSTTNF</sequence>
<dbReference type="PANTHER" id="PTHR11717">
    <property type="entry name" value="LOW MOLECULAR WEIGHT PROTEIN TYROSINE PHOSPHATASE"/>
    <property type="match status" value="1"/>
</dbReference>
<evidence type="ECO:0000256" key="4">
    <source>
        <dbReference type="ARBA" id="ARBA00022912"/>
    </source>
</evidence>
<feature type="active site" description="Proton donor" evidence="5">
    <location>
        <position position="121"/>
    </location>
</feature>
<feature type="domain" description="Phosphotyrosine protein phosphatase I" evidence="6">
    <location>
        <begin position="1"/>
        <end position="147"/>
    </location>
</feature>
<dbReference type="SUPFAM" id="SSF52788">
    <property type="entry name" value="Phosphotyrosine protein phosphatases I"/>
    <property type="match status" value="1"/>
</dbReference>
<dbReference type="Pfam" id="PF01451">
    <property type="entry name" value="LMWPc"/>
    <property type="match status" value="1"/>
</dbReference>
<keyword evidence="10" id="KW-1185">Reference proteome</keyword>
<name>A0A1N7LEY3_9FLAO</name>
<evidence type="ECO:0000313" key="9">
    <source>
        <dbReference type="Proteomes" id="UP000186246"/>
    </source>
</evidence>
<reference evidence="8" key="2">
    <citation type="submission" date="2017-01" db="EMBL/GenBank/DDBJ databases">
        <authorList>
            <person name="Mah S.A."/>
            <person name="Swanson W.J."/>
            <person name="Moy G.W."/>
            <person name="Vacquier V.D."/>
        </authorList>
    </citation>
    <scope>NUCLEOTIDE SEQUENCE [LARGE SCALE GENOMIC DNA]</scope>
    <source>
        <strain evidence="8">DSM 21068</strain>
    </source>
</reference>
<dbReference type="EC" id="3.1.3.48" evidence="2"/>
<keyword evidence="4" id="KW-0904">Protein phosphatase</keyword>
<evidence type="ECO:0000256" key="5">
    <source>
        <dbReference type="PIRSR" id="PIRSR617867-1"/>
    </source>
</evidence>
<evidence type="ECO:0000313" key="8">
    <source>
        <dbReference type="EMBL" id="SIS72389.1"/>
    </source>
</evidence>
<evidence type="ECO:0000256" key="1">
    <source>
        <dbReference type="ARBA" id="ARBA00011063"/>
    </source>
</evidence>
<evidence type="ECO:0000259" key="6">
    <source>
        <dbReference type="SMART" id="SM00226"/>
    </source>
</evidence>
<dbReference type="InterPro" id="IPR017867">
    <property type="entry name" value="Tyr_phospatase_low_mol_wt"/>
</dbReference>
<dbReference type="Proteomes" id="UP000186246">
    <property type="component" value="Unassembled WGS sequence"/>
</dbReference>
<reference evidence="9" key="3">
    <citation type="submission" date="2017-01" db="EMBL/GenBank/DDBJ databases">
        <authorList>
            <person name="Varghese N."/>
            <person name="Submissions S."/>
        </authorList>
    </citation>
    <scope>NUCLEOTIDE SEQUENCE [LARGE SCALE GENOMIC DNA]</scope>
    <source>
        <strain evidence="9">DSM 21068</strain>
    </source>
</reference>
<dbReference type="EMBL" id="MUGO01000002">
    <property type="protein sequence ID" value="PQA97578.1"/>
    <property type="molecule type" value="Genomic_DNA"/>
</dbReference>